<dbReference type="SUPFAM" id="SSF48452">
    <property type="entry name" value="TPR-like"/>
    <property type="match status" value="1"/>
</dbReference>
<name>A0ABM0MWN9_SACKO</name>
<dbReference type="GeneID" id="102808405"/>
<dbReference type="PANTHER" id="PTHR46512">
    <property type="entry name" value="PEPTIDYLPROLYL ISOMERASE"/>
    <property type="match status" value="1"/>
</dbReference>
<proteinExistence type="predicted"/>
<organism evidence="4 5">
    <name type="scientific">Saccoglossus kowalevskii</name>
    <name type="common">Acorn worm</name>
    <dbReference type="NCBI Taxonomy" id="10224"/>
    <lineage>
        <taxon>Eukaryota</taxon>
        <taxon>Metazoa</taxon>
        <taxon>Hemichordata</taxon>
        <taxon>Enteropneusta</taxon>
        <taxon>Harrimaniidae</taxon>
        <taxon>Saccoglossus</taxon>
    </lineage>
</organism>
<dbReference type="Gene3D" id="1.25.40.10">
    <property type="entry name" value="Tetratricopeptide repeat domain"/>
    <property type="match status" value="1"/>
</dbReference>
<feature type="compositionally biased region" description="Polar residues" evidence="3">
    <location>
        <begin position="177"/>
        <end position="194"/>
    </location>
</feature>
<dbReference type="PANTHER" id="PTHR46512:SF9">
    <property type="entry name" value="PEPTIDYLPROLYL ISOMERASE"/>
    <property type="match status" value="1"/>
</dbReference>
<gene>
    <name evidence="5" type="primary">LOC102808405</name>
</gene>
<feature type="coiled-coil region" evidence="2">
    <location>
        <begin position="130"/>
        <end position="157"/>
    </location>
</feature>
<keyword evidence="2" id="KW-0175">Coiled coil</keyword>
<evidence type="ECO:0000313" key="5">
    <source>
        <dbReference type="RefSeq" id="XP_006824430.1"/>
    </source>
</evidence>
<dbReference type="RefSeq" id="XP_006824430.1">
    <property type="nucleotide sequence ID" value="XM_006824367.1"/>
</dbReference>
<evidence type="ECO:0000313" key="4">
    <source>
        <dbReference type="Proteomes" id="UP000694865"/>
    </source>
</evidence>
<feature type="non-terminal residue" evidence="5">
    <location>
        <position position="328"/>
    </location>
</feature>
<evidence type="ECO:0000256" key="1">
    <source>
        <dbReference type="ARBA" id="ARBA00029569"/>
    </source>
</evidence>
<evidence type="ECO:0000256" key="2">
    <source>
        <dbReference type="SAM" id="Coils"/>
    </source>
</evidence>
<dbReference type="InterPro" id="IPR050754">
    <property type="entry name" value="FKBP4/5/8-like"/>
</dbReference>
<accession>A0ABM0MWN9</accession>
<sequence length="328" mass="37522">MESKHKELHDKATDLYQTQHYNEAAKFYTKALDVLVPTGSNNDGSGNFNNGTETDDNRDTQISYLTSRVTCYLKLKQHEKVIDDCDKILILTDNKNCKALMRKTLALSKLGKFNDAHNVAKLWRKLEPENSQALKELNRLKKILDALQEEGADEDDAHSSLEEVEATVDGSNHTTFSKGNLAASQQTPTGNDVNVNKKRNSKPAKCIEFYYCSYCDVKCQTAVDLHLHCTSESHQAVIMSDDGRDWKHRPPPRGVTSEEYSLCDRFPKCRFGEQCTSAHSEDELSEWIERYKYRKMKMQRAKDRQLHGNSYAEQILEKWMTSTTPLNV</sequence>
<feature type="region of interest" description="Disordered" evidence="3">
    <location>
        <begin position="177"/>
        <end position="196"/>
    </location>
</feature>
<keyword evidence="4" id="KW-1185">Reference proteome</keyword>
<reference evidence="5" key="1">
    <citation type="submission" date="2025-08" db="UniProtKB">
        <authorList>
            <consortium name="RefSeq"/>
        </authorList>
    </citation>
    <scope>IDENTIFICATION</scope>
    <source>
        <tissue evidence="5">Testes</tissue>
    </source>
</reference>
<dbReference type="Proteomes" id="UP000694865">
    <property type="component" value="Unplaced"/>
</dbReference>
<evidence type="ECO:0000256" key="3">
    <source>
        <dbReference type="SAM" id="MobiDB-lite"/>
    </source>
</evidence>
<dbReference type="InterPro" id="IPR011990">
    <property type="entry name" value="TPR-like_helical_dom_sf"/>
</dbReference>
<protein>
    <recommendedName>
        <fullName evidence="1">Rotamase</fullName>
    </recommendedName>
</protein>